<reference evidence="1 2" key="1">
    <citation type="submission" date="2020-10" db="EMBL/GenBank/DDBJ databases">
        <title>Genomic surveiliance of eskapee pathogens from blood stream infections in KZN.</title>
        <authorList>
            <person name="Hetsa B.A."/>
            <person name="Amoako D.G."/>
            <person name="Akebe A.L.K."/>
            <person name="Essack S."/>
        </authorList>
    </citation>
    <scope>NUCLEOTIDE SEQUENCE [LARGE SCALE GENOMIC DNA]</scope>
    <source>
        <strain evidence="1 2">E6</strain>
    </source>
</reference>
<protein>
    <submittedName>
        <fullName evidence="1">Uncharacterized protein</fullName>
    </submittedName>
</protein>
<organism evidence="1 2">
    <name type="scientific">Enterobacter hormaechei</name>
    <dbReference type="NCBI Taxonomy" id="158836"/>
    <lineage>
        <taxon>Bacteria</taxon>
        <taxon>Pseudomonadati</taxon>
        <taxon>Pseudomonadota</taxon>
        <taxon>Gammaproteobacteria</taxon>
        <taxon>Enterobacterales</taxon>
        <taxon>Enterobacteriaceae</taxon>
        <taxon>Enterobacter</taxon>
        <taxon>Enterobacter cloacae complex</taxon>
    </lineage>
</organism>
<gene>
    <name evidence="1" type="ORF">ISX34_07240</name>
</gene>
<evidence type="ECO:0000313" key="1">
    <source>
        <dbReference type="EMBL" id="MBF1969665.1"/>
    </source>
</evidence>
<name>A0ABD4JW28_9ENTR</name>
<proteinExistence type="predicted"/>
<sequence length="89" mass="9964">MADYTRSREGAIAKTEAKKTCASAQVGAREEYENVPEILTNQYLWDLDCGLRRRASPAGKRKGMSRNATRCEYSLLLLQVELTGKKKPA</sequence>
<dbReference type="AlphaFoldDB" id="A0ABD4JW28"/>
<dbReference type="Proteomes" id="UP000662438">
    <property type="component" value="Unassembled WGS sequence"/>
</dbReference>
<comment type="caution">
    <text evidence="1">The sequence shown here is derived from an EMBL/GenBank/DDBJ whole genome shotgun (WGS) entry which is preliminary data.</text>
</comment>
<dbReference type="RefSeq" id="WP_148972615.1">
    <property type="nucleotide sequence ID" value="NZ_JADIXG010000005.1"/>
</dbReference>
<evidence type="ECO:0000313" key="2">
    <source>
        <dbReference type="Proteomes" id="UP000662438"/>
    </source>
</evidence>
<accession>A0ABD4JW28</accession>
<dbReference type="EMBL" id="JADIXG010000005">
    <property type="protein sequence ID" value="MBF1969665.1"/>
    <property type="molecule type" value="Genomic_DNA"/>
</dbReference>